<evidence type="ECO:0000313" key="4">
    <source>
        <dbReference type="Proteomes" id="UP000182740"/>
    </source>
</evidence>
<dbReference type="AlphaFoldDB" id="A0A1K1R625"/>
<evidence type="ECO:0000259" key="2">
    <source>
        <dbReference type="Pfam" id="PF11887"/>
    </source>
</evidence>
<feature type="domain" description="Mce/MlaD" evidence="1">
    <location>
        <begin position="48"/>
        <end position="121"/>
    </location>
</feature>
<dbReference type="InterPro" id="IPR003399">
    <property type="entry name" value="Mce/MlaD"/>
</dbReference>
<dbReference type="Pfam" id="PF02470">
    <property type="entry name" value="MlaD"/>
    <property type="match status" value="1"/>
</dbReference>
<keyword evidence="4" id="KW-1185">Reference proteome</keyword>
<dbReference type="Pfam" id="PF11887">
    <property type="entry name" value="Mce4_CUP1"/>
    <property type="match status" value="1"/>
</dbReference>
<name>A0A1K1R625_9PSEU</name>
<proteinExistence type="predicted"/>
<organism evidence="3 4">
    <name type="scientific">Amycolatopsis australiensis</name>
    <dbReference type="NCBI Taxonomy" id="546364"/>
    <lineage>
        <taxon>Bacteria</taxon>
        <taxon>Bacillati</taxon>
        <taxon>Actinomycetota</taxon>
        <taxon>Actinomycetes</taxon>
        <taxon>Pseudonocardiales</taxon>
        <taxon>Pseudonocardiaceae</taxon>
        <taxon>Amycolatopsis</taxon>
    </lineage>
</organism>
<sequence length="336" mass="35257">MAWVTLYVMSIRRAADTPVRTALAGLAVLTLGVLTAINARSLPLIGDGTTYAAEFSEAAGLSEGNDVRVAGVAVGRVSDVALRGDHVLVSFRVKGAWLGDATGAAIRLKTVLGQKYLALDPRGEGTLDPGTPIPRSRTSVPYDILAAFGTLSSTVDKIDTARLAKSFDTLSATLANTPRSVRAALTGLSRLSDTLATRDHQLATLLGNTRVVSQTLVDRDTAVRRLLQDGNQLLAEVSDREQAISTLLDGSRQLATEVSGLVSDNAAQVDPLLTQLDRLTSMLQRNQDALAAGVKAFAPLVRLGTNIAGSGRFIDGYLCGLILPSFGPLNAEGCHG</sequence>
<evidence type="ECO:0000313" key="3">
    <source>
        <dbReference type="EMBL" id="SFW67299.1"/>
    </source>
</evidence>
<dbReference type="Proteomes" id="UP000182740">
    <property type="component" value="Unassembled WGS sequence"/>
</dbReference>
<dbReference type="InterPro" id="IPR052336">
    <property type="entry name" value="MlaD_Phospholipid_Transporter"/>
</dbReference>
<reference evidence="4" key="1">
    <citation type="submission" date="2016-11" db="EMBL/GenBank/DDBJ databases">
        <authorList>
            <person name="Varghese N."/>
            <person name="Submissions S."/>
        </authorList>
    </citation>
    <scope>NUCLEOTIDE SEQUENCE [LARGE SCALE GENOMIC DNA]</scope>
    <source>
        <strain evidence="4">DSM 44671</strain>
    </source>
</reference>
<dbReference type="GO" id="GO:0005576">
    <property type="term" value="C:extracellular region"/>
    <property type="evidence" value="ECO:0007669"/>
    <property type="project" value="TreeGrafter"/>
</dbReference>
<dbReference type="STRING" id="546364.SAMN04489730_2709"/>
<feature type="domain" description="Mammalian cell entry C-terminal" evidence="2">
    <location>
        <begin position="126"/>
        <end position="318"/>
    </location>
</feature>
<dbReference type="PRINTS" id="PR01782">
    <property type="entry name" value="MCEVIRFACTOR"/>
</dbReference>
<dbReference type="EMBL" id="FPJG01000006">
    <property type="protein sequence ID" value="SFW67299.1"/>
    <property type="molecule type" value="Genomic_DNA"/>
</dbReference>
<accession>A0A1K1R625</accession>
<dbReference type="InterPro" id="IPR024516">
    <property type="entry name" value="Mce_C"/>
</dbReference>
<protein>
    <submittedName>
        <fullName evidence="3">Phospholipid/cholesterol/gamma-HCH transport system substrate-binding protein</fullName>
    </submittedName>
</protein>
<dbReference type="PANTHER" id="PTHR33371:SF18">
    <property type="entry name" value="MCE-FAMILY PROTEIN MCE3C"/>
    <property type="match status" value="1"/>
</dbReference>
<dbReference type="InterPro" id="IPR005693">
    <property type="entry name" value="Mce"/>
</dbReference>
<gene>
    <name evidence="3" type="ORF">SAMN04489730_2709</name>
</gene>
<evidence type="ECO:0000259" key="1">
    <source>
        <dbReference type="Pfam" id="PF02470"/>
    </source>
</evidence>
<dbReference type="PANTHER" id="PTHR33371">
    <property type="entry name" value="INTERMEMBRANE PHOSPHOLIPID TRANSPORT SYSTEM BINDING PROTEIN MLAD-RELATED"/>
    <property type="match status" value="1"/>
</dbReference>
<dbReference type="NCBIfam" id="TIGR00996">
    <property type="entry name" value="Mtu_fam_mce"/>
    <property type="match status" value="1"/>
</dbReference>